<proteinExistence type="predicted"/>
<sequence>MISDDDFENIKKRLQADNIKIQFGVGTMEEAKNYVGKLGEPIVVKDKELFAICNGEDTTNRKYYPINKNTKPPIGENIDDYLKDLVNWCLENTYPGFLTAEFAQEGTLSRSKLIQAFEDTKKFCIPDNRSLPDNCFVKEKFGISRAPNLLGRFLRHYDSGGSTDSSGSRSLGHTQEDSYKSHDHDLDLSVLDSLRGRLVTDYSSIRRDSNWSTGSTSFVTHIEYGEPIQSWRYPSYTKYSGDDETRPKNTCYISFYRYDW</sequence>
<dbReference type="Proteomes" id="UP000006901">
    <property type="component" value="Plasmid ZS7_lp28-2"/>
</dbReference>
<dbReference type="KEGG" id="bbz:BbuZS7_G24"/>
<organism evidence="2 3">
    <name type="scientific">Borreliella burgdorferi (strain ZS7)</name>
    <name type="common">Borrelia burgdorferi</name>
    <dbReference type="NCBI Taxonomy" id="445985"/>
    <lineage>
        <taxon>Bacteria</taxon>
        <taxon>Pseudomonadati</taxon>
        <taxon>Spirochaetota</taxon>
        <taxon>Spirochaetia</taxon>
        <taxon>Spirochaetales</taxon>
        <taxon>Borreliaceae</taxon>
        <taxon>Borreliella</taxon>
    </lineage>
</organism>
<dbReference type="RefSeq" id="WP_012614949.1">
    <property type="nucleotide sequence ID" value="NC_011779.1"/>
</dbReference>
<accession>A0A0H3C5I5</accession>
<geneLocation type="plasmid" evidence="2 3">
    <name>ZS7_lp28-2</name>
</geneLocation>
<evidence type="ECO:0000313" key="2">
    <source>
        <dbReference type="EMBL" id="ACK75340.1"/>
    </source>
</evidence>
<name>A0A0H3C5I5_BORBZ</name>
<protein>
    <submittedName>
        <fullName evidence="2">Uncharacterized protein</fullName>
    </submittedName>
</protein>
<keyword evidence="2" id="KW-0614">Plasmid</keyword>
<reference evidence="2 3" key="1">
    <citation type="journal article" date="2011" name="J. Bacteriol.">
        <title>Whole-genome sequences of thirteen isolates of Borrelia burgdorferi.</title>
        <authorList>
            <person name="Schutzer S.E."/>
            <person name="Fraser-Liggett C.M."/>
            <person name="Casjens S.R."/>
            <person name="Qiu W.G."/>
            <person name="Dunn J.J."/>
            <person name="Mongodin E.F."/>
            <person name="Luft B.J."/>
        </authorList>
    </citation>
    <scope>NUCLEOTIDE SEQUENCE [LARGE SCALE GENOMIC DNA]</scope>
    <source>
        <strain evidence="2 3">ZS7</strain>
        <plasmid evidence="2 3">ZS7_lp28-2</plasmid>
    </source>
</reference>
<feature type="region of interest" description="Disordered" evidence="1">
    <location>
        <begin position="160"/>
        <end position="180"/>
    </location>
</feature>
<dbReference type="EMBL" id="CP001209">
    <property type="protein sequence ID" value="ACK75340.1"/>
    <property type="molecule type" value="Genomic_DNA"/>
</dbReference>
<dbReference type="HOGENOM" id="CLU_1072267_0_0_12"/>
<gene>
    <name evidence="2" type="ordered locus">BbuZS7_G24</name>
</gene>
<dbReference type="AlphaFoldDB" id="A0A0H3C5I5"/>
<dbReference type="SUPFAM" id="SSF88874">
    <property type="entry name" value="Receptor-binding domain of short tail fibre protein gp12"/>
    <property type="match status" value="1"/>
</dbReference>
<evidence type="ECO:0000313" key="3">
    <source>
        <dbReference type="Proteomes" id="UP000006901"/>
    </source>
</evidence>
<feature type="compositionally biased region" description="Low complexity" evidence="1">
    <location>
        <begin position="160"/>
        <end position="172"/>
    </location>
</feature>
<evidence type="ECO:0000256" key="1">
    <source>
        <dbReference type="SAM" id="MobiDB-lite"/>
    </source>
</evidence>